<sequence>MTSCGTPVSDLPLLEQAAGWFDRLRADGLGDQERLQFESWRSADPAHALAFAEVEAAHGTAAALADSNEMLALRHETLSRLVMKQPATRRRGAIAAGFAAVLALGLGWVTWPSGQGSTPPAELAANSPGVYETAVGDRLSARLDDGSTIILNTGSRVRVAYGAAERRLVLEKGQALFEVAKGRKRPFIVQAGDQIVTAHGTAFDVRLEGPTANPGARVKVALIEGSVTVANRAQPRARPTPLRPNEILVAAGAQMRVSYFAEAEQVTSWRDGLVIFEDESLAEAVAEMNRYVRQPIVLGDEKVGAVRISGAFRTGESQAFVEALQMSFPVRVAQHSPERIVLVARP</sequence>
<dbReference type="PANTHER" id="PTHR30273:SF2">
    <property type="entry name" value="PROTEIN FECR"/>
    <property type="match status" value="1"/>
</dbReference>
<keyword evidence="1" id="KW-0472">Membrane</keyword>
<dbReference type="PANTHER" id="PTHR30273">
    <property type="entry name" value="PERIPLASMIC SIGNAL SENSOR AND SIGMA FACTOR ACTIVATOR FECR-RELATED"/>
    <property type="match status" value="1"/>
</dbReference>
<gene>
    <name evidence="4" type="ORF">RQX22_17005</name>
</gene>
<dbReference type="InterPro" id="IPR032623">
    <property type="entry name" value="FecR_N"/>
</dbReference>
<evidence type="ECO:0000313" key="4">
    <source>
        <dbReference type="EMBL" id="MDT9600663.1"/>
    </source>
</evidence>
<proteinExistence type="predicted"/>
<comment type="caution">
    <text evidence="4">The sequence shown here is derived from an EMBL/GenBank/DDBJ whole genome shotgun (WGS) entry which is preliminary data.</text>
</comment>
<feature type="transmembrane region" description="Helical" evidence="1">
    <location>
        <begin position="93"/>
        <end position="111"/>
    </location>
</feature>
<accession>A0ABU3QB79</accession>
<dbReference type="Proteomes" id="UP001259572">
    <property type="component" value="Unassembled WGS sequence"/>
</dbReference>
<feature type="domain" description="FecR N-terminal" evidence="3">
    <location>
        <begin position="15"/>
        <end position="56"/>
    </location>
</feature>
<evidence type="ECO:0000256" key="1">
    <source>
        <dbReference type="SAM" id="Phobius"/>
    </source>
</evidence>
<reference evidence="4 5" key="1">
    <citation type="submission" date="2023-05" db="EMBL/GenBank/DDBJ databases">
        <authorList>
            <person name="Guo Y."/>
        </authorList>
    </citation>
    <scope>NUCLEOTIDE SEQUENCE [LARGE SCALE GENOMIC DNA]</scope>
    <source>
        <strain evidence="4 5">GR2756</strain>
    </source>
</reference>
<protein>
    <submittedName>
        <fullName evidence="4">FecR domain-containing protein</fullName>
    </submittedName>
</protein>
<keyword evidence="5" id="KW-1185">Reference proteome</keyword>
<evidence type="ECO:0000313" key="5">
    <source>
        <dbReference type="Proteomes" id="UP001259572"/>
    </source>
</evidence>
<dbReference type="EMBL" id="JAVUPU010000010">
    <property type="protein sequence ID" value="MDT9600663.1"/>
    <property type="molecule type" value="Genomic_DNA"/>
</dbReference>
<evidence type="ECO:0000259" key="2">
    <source>
        <dbReference type="Pfam" id="PF04773"/>
    </source>
</evidence>
<dbReference type="Pfam" id="PF04773">
    <property type="entry name" value="FecR"/>
    <property type="match status" value="1"/>
</dbReference>
<name>A0ABU3QB79_9SPHN</name>
<evidence type="ECO:0000259" key="3">
    <source>
        <dbReference type="Pfam" id="PF16220"/>
    </source>
</evidence>
<dbReference type="PIRSF" id="PIRSF018266">
    <property type="entry name" value="FecR"/>
    <property type="match status" value="1"/>
</dbReference>
<dbReference type="RefSeq" id="WP_315728036.1">
    <property type="nucleotide sequence ID" value="NZ_JAVUPU010000010.1"/>
</dbReference>
<dbReference type="Gene3D" id="3.55.50.30">
    <property type="match status" value="1"/>
</dbReference>
<feature type="domain" description="FecR protein" evidence="2">
    <location>
        <begin position="130"/>
        <end position="227"/>
    </location>
</feature>
<keyword evidence="1" id="KW-1133">Transmembrane helix</keyword>
<organism evidence="4 5">
    <name type="scientific">Sphingosinicella rhizophila</name>
    <dbReference type="NCBI Taxonomy" id="3050082"/>
    <lineage>
        <taxon>Bacteria</taxon>
        <taxon>Pseudomonadati</taxon>
        <taxon>Pseudomonadota</taxon>
        <taxon>Alphaproteobacteria</taxon>
        <taxon>Sphingomonadales</taxon>
        <taxon>Sphingosinicellaceae</taxon>
        <taxon>Sphingosinicella</taxon>
    </lineage>
</organism>
<dbReference type="Gene3D" id="2.60.120.1440">
    <property type="match status" value="1"/>
</dbReference>
<dbReference type="InterPro" id="IPR012373">
    <property type="entry name" value="Ferrdict_sens_TM"/>
</dbReference>
<dbReference type="Pfam" id="PF16220">
    <property type="entry name" value="DUF4880"/>
    <property type="match status" value="1"/>
</dbReference>
<dbReference type="InterPro" id="IPR006860">
    <property type="entry name" value="FecR"/>
</dbReference>
<keyword evidence="1" id="KW-0812">Transmembrane</keyword>